<name>A0A917JJD6_9GAMM</name>
<dbReference type="FunFam" id="3.40.50.150:FF:000053">
    <property type="entry name" value="Release factor glutamine methyltransferase"/>
    <property type="match status" value="1"/>
</dbReference>
<gene>
    <name evidence="5 8" type="primary">prmC</name>
    <name evidence="8" type="ORF">GCM10009332_07260</name>
</gene>
<keyword evidence="1 5" id="KW-0489">Methyltransferase</keyword>
<dbReference type="Gene3D" id="1.10.8.10">
    <property type="entry name" value="DNA helicase RuvA subunit, C-terminal domain"/>
    <property type="match status" value="1"/>
</dbReference>
<dbReference type="AlphaFoldDB" id="A0A917JJD6"/>
<dbReference type="SUPFAM" id="SSF53335">
    <property type="entry name" value="S-adenosyl-L-methionine-dependent methyltransferases"/>
    <property type="match status" value="1"/>
</dbReference>
<dbReference type="NCBIfam" id="TIGR03534">
    <property type="entry name" value="RF_mod_PrmC"/>
    <property type="match status" value="1"/>
</dbReference>
<dbReference type="GO" id="GO:0032259">
    <property type="term" value="P:methylation"/>
    <property type="evidence" value="ECO:0007669"/>
    <property type="project" value="UniProtKB-KW"/>
</dbReference>
<organism evidence="8 9">
    <name type="scientific">Shewanella gelidii</name>
    <dbReference type="NCBI Taxonomy" id="1642821"/>
    <lineage>
        <taxon>Bacteria</taxon>
        <taxon>Pseudomonadati</taxon>
        <taxon>Pseudomonadota</taxon>
        <taxon>Gammaproteobacteria</taxon>
        <taxon>Alteromonadales</taxon>
        <taxon>Shewanellaceae</taxon>
        <taxon>Shewanella</taxon>
    </lineage>
</organism>
<dbReference type="Pfam" id="PF17827">
    <property type="entry name" value="PrmC_N"/>
    <property type="match status" value="1"/>
</dbReference>
<feature type="domain" description="Methyltransferase small" evidence="6">
    <location>
        <begin position="100"/>
        <end position="198"/>
    </location>
</feature>
<feature type="domain" description="Release factor glutamine methyltransferase N-terminal" evidence="7">
    <location>
        <begin position="9"/>
        <end position="78"/>
    </location>
</feature>
<dbReference type="InterPro" id="IPR019874">
    <property type="entry name" value="RF_methyltr_PrmC"/>
</dbReference>
<evidence type="ECO:0000256" key="4">
    <source>
        <dbReference type="ARBA" id="ARBA00048391"/>
    </source>
</evidence>
<dbReference type="InterPro" id="IPR040758">
    <property type="entry name" value="PrmC_N"/>
</dbReference>
<dbReference type="CDD" id="cd02440">
    <property type="entry name" value="AdoMet_MTases"/>
    <property type="match status" value="1"/>
</dbReference>
<dbReference type="Pfam" id="PF05175">
    <property type="entry name" value="MTS"/>
    <property type="match status" value="1"/>
</dbReference>
<dbReference type="InterPro" id="IPR029063">
    <property type="entry name" value="SAM-dependent_MTases_sf"/>
</dbReference>
<comment type="similarity">
    <text evidence="5">Belongs to the protein N5-glutamine methyltransferase family. PrmC subfamily.</text>
</comment>
<dbReference type="InterPro" id="IPR007848">
    <property type="entry name" value="Small_mtfrase_dom"/>
</dbReference>
<dbReference type="RefSeq" id="WP_188919127.1">
    <property type="nucleotide sequence ID" value="NZ_BMPZ01000002.1"/>
</dbReference>
<accession>A0A917JJD6</accession>
<evidence type="ECO:0000313" key="9">
    <source>
        <dbReference type="Proteomes" id="UP000613743"/>
    </source>
</evidence>
<evidence type="ECO:0000256" key="2">
    <source>
        <dbReference type="ARBA" id="ARBA00022679"/>
    </source>
</evidence>
<dbReference type="FunFam" id="1.10.8.10:FF:000032">
    <property type="entry name" value="Release factor glutamine methyltransferase"/>
    <property type="match status" value="1"/>
</dbReference>
<keyword evidence="3 5" id="KW-0949">S-adenosyl-L-methionine</keyword>
<evidence type="ECO:0000259" key="7">
    <source>
        <dbReference type="Pfam" id="PF17827"/>
    </source>
</evidence>
<proteinExistence type="inferred from homology"/>
<dbReference type="GO" id="GO:0003676">
    <property type="term" value="F:nucleic acid binding"/>
    <property type="evidence" value="ECO:0007669"/>
    <property type="project" value="InterPro"/>
</dbReference>
<dbReference type="PANTHER" id="PTHR18895:SF74">
    <property type="entry name" value="MTRF1L RELEASE FACTOR GLUTAMINE METHYLTRANSFERASE"/>
    <property type="match status" value="1"/>
</dbReference>
<dbReference type="InterPro" id="IPR050320">
    <property type="entry name" value="N5-glutamine_MTase"/>
</dbReference>
<evidence type="ECO:0000256" key="1">
    <source>
        <dbReference type="ARBA" id="ARBA00022603"/>
    </source>
</evidence>
<dbReference type="GO" id="GO:0102559">
    <property type="term" value="F:peptide chain release factor N(5)-glutamine methyltransferase activity"/>
    <property type="evidence" value="ECO:0007669"/>
    <property type="project" value="UniProtKB-EC"/>
</dbReference>
<sequence>MLSQSTISEALQWAFSVLKDTSESANVDAEVMLQQCLNKNRAYLYTWPEKTLNVEQWQQFQQMVEKRHQGMPVAHIVGEREFWSLSFLVNDTTLIPRPDTEILVETALNLPLPENAKVLDLGTGTGAIALALASERPHWRITALDKVDDAVALAAANRDRLGFTQVRVLQSDWFDAVEHTDFNLIVSNPPYIDEQDVHLRQGDVRFEPQTALTAGAQGYADLFHIAESAKAHLAVGGRLLLEHGYQQALAVREKLIELGYVDVATVRDFGSNDRCTLGRWPGQTSE</sequence>
<comment type="caution">
    <text evidence="8">The sequence shown here is derived from an EMBL/GenBank/DDBJ whole genome shotgun (WGS) entry which is preliminary data.</text>
</comment>
<dbReference type="PANTHER" id="PTHR18895">
    <property type="entry name" value="HEMK METHYLTRANSFERASE"/>
    <property type="match status" value="1"/>
</dbReference>
<feature type="binding site" evidence="5">
    <location>
        <begin position="188"/>
        <end position="191"/>
    </location>
    <ligand>
        <name>substrate</name>
    </ligand>
</feature>
<comment type="function">
    <text evidence="5">Methylates the class 1 translation termination release factors RF1/PrfA and RF2/PrfB on the glutamine residue of the universally conserved GGQ motif.</text>
</comment>
<reference evidence="8" key="1">
    <citation type="journal article" date="2014" name="Int. J. Syst. Evol. Microbiol.">
        <title>Complete genome sequence of Corynebacterium casei LMG S-19264T (=DSM 44701T), isolated from a smear-ripened cheese.</title>
        <authorList>
            <consortium name="US DOE Joint Genome Institute (JGI-PGF)"/>
            <person name="Walter F."/>
            <person name="Albersmeier A."/>
            <person name="Kalinowski J."/>
            <person name="Ruckert C."/>
        </authorList>
    </citation>
    <scope>NUCLEOTIDE SEQUENCE</scope>
    <source>
        <strain evidence="8">JCM 30804</strain>
    </source>
</reference>
<feature type="binding site" evidence="5">
    <location>
        <position position="188"/>
    </location>
    <ligand>
        <name>S-adenosyl-L-methionine</name>
        <dbReference type="ChEBI" id="CHEBI:59789"/>
    </ligand>
</feature>
<evidence type="ECO:0000313" key="8">
    <source>
        <dbReference type="EMBL" id="GGI72415.1"/>
    </source>
</evidence>
<feature type="binding site" evidence="5">
    <location>
        <position position="145"/>
    </location>
    <ligand>
        <name>S-adenosyl-L-methionine</name>
        <dbReference type="ChEBI" id="CHEBI:59789"/>
    </ligand>
</feature>
<keyword evidence="9" id="KW-1185">Reference proteome</keyword>
<feature type="binding site" evidence="5">
    <location>
        <position position="173"/>
    </location>
    <ligand>
        <name>S-adenosyl-L-methionine</name>
        <dbReference type="ChEBI" id="CHEBI:59789"/>
    </ligand>
</feature>
<evidence type="ECO:0000256" key="3">
    <source>
        <dbReference type="ARBA" id="ARBA00022691"/>
    </source>
</evidence>
<keyword evidence="2 5" id="KW-0808">Transferase</keyword>
<dbReference type="NCBIfam" id="TIGR00536">
    <property type="entry name" value="hemK_fam"/>
    <property type="match status" value="1"/>
</dbReference>
<evidence type="ECO:0000256" key="5">
    <source>
        <dbReference type="HAMAP-Rule" id="MF_02126"/>
    </source>
</evidence>
<dbReference type="InterPro" id="IPR002052">
    <property type="entry name" value="DNA_methylase_N6_adenine_CS"/>
</dbReference>
<dbReference type="HAMAP" id="MF_02126">
    <property type="entry name" value="RF_methyltr_PrmC"/>
    <property type="match status" value="1"/>
</dbReference>
<protein>
    <recommendedName>
        <fullName evidence="5">Release factor glutamine methyltransferase</fullName>
        <shortName evidence="5">RF MTase</shortName>
        <ecNumber evidence="5">2.1.1.297</ecNumber>
    </recommendedName>
    <alternativeName>
        <fullName evidence="5">N5-glutamine methyltransferase PrmC</fullName>
    </alternativeName>
    <alternativeName>
        <fullName evidence="5">Protein-(glutamine-N5) MTase PrmC</fullName>
    </alternativeName>
    <alternativeName>
        <fullName evidence="5">Protein-glutamine N-methyltransferase PrmC</fullName>
    </alternativeName>
</protein>
<dbReference type="Proteomes" id="UP000613743">
    <property type="component" value="Unassembled WGS sequence"/>
</dbReference>
<dbReference type="InterPro" id="IPR004556">
    <property type="entry name" value="HemK-like"/>
</dbReference>
<comment type="catalytic activity">
    <reaction evidence="4 5">
        <text>L-glutaminyl-[peptide chain release factor] + S-adenosyl-L-methionine = N(5)-methyl-L-glutaminyl-[peptide chain release factor] + S-adenosyl-L-homocysteine + H(+)</text>
        <dbReference type="Rhea" id="RHEA:42896"/>
        <dbReference type="Rhea" id="RHEA-COMP:10271"/>
        <dbReference type="Rhea" id="RHEA-COMP:10272"/>
        <dbReference type="ChEBI" id="CHEBI:15378"/>
        <dbReference type="ChEBI" id="CHEBI:30011"/>
        <dbReference type="ChEBI" id="CHEBI:57856"/>
        <dbReference type="ChEBI" id="CHEBI:59789"/>
        <dbReference type="ChEBI" id="CHEBI:61891"/>
        <dbReference type="EC" id="2.1.1.297"/>
    </reaction>
</comment>
<dbReference type="EC" id="2.1.1.297" evidence="5"/>
<feature type="binding site" evidence="5">
    <location>
        <begin position="122"/>
        <end position="126"/>
    </location>
    <ligand>
        <name>S-adenosyl-L-methionine</name>
        <dbReference type="ChEBI" id="CHEBI:59789"/>
    </ligand>
</feature>
<dbReference type="Gene3D" id="3.40.50.150">
    <property type="entry name" value="Vaccinia Virus protein VP39"/>
    <property type="match status" value="1"/>
</dbReference>
<evidence type="ECO:0000259" key="6">
    <source>
        <dbReference type="Pfam" id="PF05175"/>
    </source>
</evidence>
<dbReference type="PROSITE" id="PS00092">
    <property type="entry name" value="N6_MTASE"/>
    <property type="match status" value="1"/>
</dbReference>
<reference evidence="8" key="2">
    <citation type="submission" date="2020-09" db="EMBL/GenBank/DDBJ databases">
        <authorList>
            <person name="Sun Q."/>
            <person name="Ohkuma M."/>
        </authorList>
    </citation>
    <scope>NUCLEOTIDE SEQUENCE</scope>
    <source>
        <strain evidence="8">JCM 30804</strain>
    </source>
</reference>
<dbReference type="EMBL" id="BMPZ01000002">
    <property type="protein sequence ID" value="GGI72415.1"/>
    <property type="molecule type" value="Genomic_DNA"/>
</dbReference>